<dbReference type="FunFam" id="3.40.33.10:FF:000009">
    <property type="entry name" value="Pathogenesis-related protein 1"/>
    <property type="match status" value="1"/>
</dbReference>
<feature type="domain" description="SCP" evidence="8">
    <location>
        <begin position="31"/>
        <end position="169"/>
    </location>
</feature>
<reference evidence="9" key="1">
    <citation type="submission" date="2015-04" db="UniProtKB">
        <authorList>
            <consortium name="EnsemblPlants"/>
        </authorList>
    </citation>
    <scope>IDENTIFICATION</scope>
</reference>
<keyword evidence="5" id="KW-1015">Disulfide bond</keyword>
<evidence type="ECO:0000313" key="9">
    <source>
        <dbReference type="EnsemblPlants" id="OPUNC07G01870.2"/>
    </source>
</evidence>
<evidence type="ECO:0000256" key="2">
    <source>
        <dbReference type="ARBA" id="ARBA00009923"/>
    </source>
</evidence>
<comment type="function">
    <text evidence="1">Probably involved in the defense reaction of plants against pathogens.</text>
</comment>
<evidence type="ECO:0000256" key="6">
    <source>
        <dbReference type="ARBA" id="ARBA00023265"/>
    </source>
</evidence>
<dbReference type="InterPro" id="IPR001283">
    <property type="entry name" value="CRISP-related"/>
</dbReference>
<evidence type="ECO:0000313" key="10">
    <source>
        <dbReference type="Proteomes" id="UP000026962"/>
    </source>
</evidence>
<dbReference type="Pfam" id="PF00188">
    <property type="entry name" value="CAP"/>
    <property type="match status" value="1"/>
</dbReference>
<sequence length="173" mass="18462">MCTSMASSSSIRLYCCLLVLAAVAMSATAQNSAQDYVDPHNAARSDVGVGPVTWDDTVAAYAQSYAEQRRGDCALQHSDSNGKYGENIFWGSAGADWSAADAVSSWVSEKQWYDHGSNSCSAPEGNSCGHYTQVVWRDSTAIGCARVVCDNDLGVFITCNYSPPGNFIGQSPY</sequence>
<dbReference type="AlphaFoldDB" id="A0A0E0LGP3"/>
<dbReference type="SMART" id="SM00198">
    <property type="entry name" value="SCP"/>
    <property type="match status" value="1"/>
</dbReference>
<evidence type="ECO:0000256" key="4">
    <source>
        <dbReference type="ARBA" id="ARBA00022821"/>
    </source>
</evidence>
<dbReference type="Proteomes" id="UP000026962">
    <property type="component" value="Chromosome 7"/>
</dbReference>
<dbReference type="PROSITE" id="PS01009">
    <property type="entry name" value="CRISP_1"/>
    <property type="match status" value="1"/>
</dbReference>
<evidence type="ECO:0000256" key="7">
    <source>
        <dbReference type="SAM" id="SignalP"/>
    </source>
</evidence>
<dbReference type="Gramene" id="OPUNC07G01870.2">
    <property type="protein sequence ID" value="OPUNC07G01870.2"/>
    <property type="gene ID" value="OPUNC07G01870"/>
</dbReference>
<evidence type="ECO:0000259" key="8">
    <source>
        <dbReference type="SMART" id="SM00198"/>
    </source>
</evidence>
<dbReference type="InterPro" id="IPR035940">
    <property type="entry name" value="CAP_sf"/>
</dbReference>
<keyword evidence="3 7" id="KW-0732">Signal</keyword>
<dbReference type="PRINTS" id="PR00838">
    <property type="entry name" value="V5ALLERGEN"/>
</dbReference>
<evidence type="ECO:0000256" key="1">
    <source>
        <dbReference type="ARBA" id="ARBA00003143"/>
    </source>
</evidence>
<dbReference type="Gene3D" id="3.40.33.10">
    <property type="entry name" value="CAP"/>
    <property type="match status" value="1"/>
</dbReference>
<dbReference type="PRINTS" id="PR00837">
    <property type="entry name" value="V5TPXLIKE"/>
</dbReference>
<dbReference type="PANTHER" id="PTHR10334">
    <property type="entry name" value="CYSTEINE-RICH SECRETORY PROTEIN-RELATED"/>
    <property type="match status" value="1"/>
</dbReference>
<dbReference type="HOGENOM" id="CLU_035730_8_1_1"/>
<reference evidence="9" key="2">
    <citation type="submission" date="2018-05" db="EMBL/GenBank/DDBJ databases">
        <title>OpunRS2 (Oryza punctata Reference Sequence Version 2).</title>
        <authorList>
            <person name="Zhang J."/>
            <person name="Kudrna D."/>
            <person name="Lee S."/>
            <person name="Talag J."/>
            <person name="Welchert J."/>
            <person name="Wing R.A."/>
        </authorList>
    </citation>
    <scope>NUCLEOTIDE SEQUENCE [LARGE SCALE GENOMIC DNA]</scope>
</reference>
<dbReference type="GO" id="GO:0005576">
    <property type="term" value="C:extracellular region"/>
    <property type="evidence" value="ECO:0007669"/>
    <property type="project" value="InterPro"/>
</dbReference>
<accession>A0A0E0LGP3</accession>
<feature type="signal peptide" evidence="7">
    <location>
        <begin position="1"/>
        <end position="29"/>
    </location>
</feature>
<protein>
    <recommendedName>
        <fullName evidence="8">SCP domain-containing protein</fullName>
    </recommendedName>
</protein>
<dbReference type="OMA" id="WAKSNLI"/>
<evidence type="ECO:0000256" key="3">
    <source>
        <dbReference type="ARBA" id="ARBA00022729"/>
    </source>
</evidence>
<keyword evidence="6" id="KW-0568">Pathogenesis-related protein</keyword>
<dbReference type="GO" id="GO:0006952">
    <property type="term" value="P:defense response"/>
    <property type="evidence" value="ECO:0007669"/>
    <property type="project" value="UniProtKB-KW"/>
</dbReference>
<comment type="similarity">
    <text evidence="2">Belongs to the CRISP family.</text>
</comment>
<proteinExistence type="inferred from homology"/>
<keyword evidence="4" id="KW-0611">Plant defense</keyword>
<name>A0A0E0LGP3_ORYPU</name>
<keyword evidence="10" id="KW-1185">Reference proteome</keyword>
<dbReference type="EnsemblPlants" id="OPUNC07G01870.2">
    <property type="protein sequence ID" value="OPUNC07G01870.2"/>
    <property type="gene ID" value="OPUNC07G01870"/>
</dbReference>
<dbReference type="PROSITE" id="PS01010">
    <property type="entry name" value="CRISP_2"/>
    <property type="match status" value="1"/>
</dbReference>
<organism evidence="9">
    <name type="scientific">Oryza punctata</name>
    <name type="common">Red rice</name>
    <dbReference type="NCBI Taxonomy" id="4537"/>
    <lineage>
        <taxon>Eukaryota</taxon>
        <taxon>Viridiplantae</taxon>
        <taxon>Streptophyta</taxon>
        <taxon>Embryophyta</taxon>
        <taxon>Tracheophyta</taxon>
        <taxon>Spermatophyta</taxon>
        <taxon>Magnoliopsida</taxon>
        <taxon>Liliopsida</taxon>
        <taxon>Poales</taxon>
        <taxon>Poaceae</taxon>
        <taxon>BOP clade</taxon>
        <taxon>Oryzoideae</taxon>
        <taxon>Oryzeae</taxon>
        <taxon>Oryzinae</taxon>
        <taxon>Oryza</taxon>
    </lineage>
</organism>
<dbReference type="CDD" id="cd05381">
    <property type="entry name" value="CAP_PR-1"/>
    <property type="match status" value="1"/>
</dbReference>
<evidence type="ECO:0000256" key="5">
    <source>
        <dbReference type="ARBA" id="ARBA00023157"/>
    </source>
</evidence>
<feature type="chain" id="PRO_5002366267" description="SCP domain-containing protein" evidence="7">
    <location>
        <begin position="30"/>
        <end position="173"/>
    </location>
</feature>
<dbReference type="InterPro" id="IPR014044">
    <property type="entry name" value="CAP_dom"/>
</dbReference>
<dbReference type="InterPro" id="IPR018244">
    <property type="entry name" value="Allrgn_V5/Tpx1_CS"/>
</dbReference>
<dbReference type="SUPFAM" id="SSF55797">
    <property type="entry name" value="PR-1-like"/>
    <property type="match status" value="1"/>
</dbReference>
<dbReference type="InterPro" id="IPR002413">
    <property type="entry name" value="V5_allergen-like"/>
</dbReference>